<keyword evidence="1" id="KW-1133">Transmembrane helix</keyword>
<accession>A0A0S3PXQ6</accession>
<protein>
    <recommendedName>
        <fullName evidence="4">RDD family protein</fullName>
    </recommendedName>
</protein>
<organism evidence="2 3">
    <name type="scientific">Variibacter gotjawalensis</name>
    <dbReference type="NCBI Taxonomy" id="1333996"/>
    <lineage>
        <taxon>Bacteria</taxon>
        <taxon>Pseudomonadati</taxon>
        <taxon>Pseudomonadota</taxon>
        <taxon>Alphaproteobacteria</taxon>
        <taxon>Hyphomicrobiales</taxon>
        <taxon>Nitrobacteraceae</taxon>
        <taxon>Variibacter</taxon>
    </lineage>
</organism>
<keyword evidence="1" id="KW-0472">Membrane</keyword>
<feature type="transmembrane region" description="Helical" evidence="1">
    <location>
        <begin position="15"/>
        <end position="35"/>
    </location>
</feature>
<evidence type="ECO:0000313" key="2">
    <source>
        <dbReference type="EMBL" id="BAT60703.1"/>
    </source>
</evidence>
<sequence length="81" mass="8772">MSDVPTPQVATWRKVVAAILDFLTVFFVGGYIVGASTGNLTSSGFKLEGMSALLLFILIIAYFYVGRKILGGTLWQRILSA</sequence>
<dbReference type="KEGG" id="vgo:GJW-30_1_03252"/>
<feature type="transmembrane region" description="Helical" evidence="1">
    <location>
        <begin position="47"/>
        <end position="65"/>
    </location>
</feature>
<name>A0A0S3PXQ6_9BRAD</name>
<dbReference type="EMBL" id="AP014946">
    <property type="protein sequence ID" value="BAT60703.1"/>
    <property type="molecule type" value="Genomic_DNA"/>
</dbReference>
<evidence type="ECO:0000313" key="3">
    <source>
        <dbReference type="Proteomes" id="UP000236884"/>
    </source>
</evidence>
<dbReference type="AlphaFoldDB" id="A0A0S3PXQ6"/>
<keyword evidence="3" id="KW-1185">Reference proteome</keyword>
<dbReference type="Proteomes" id="UP000236884">
    <property type="component" value="Chromosome"/>
</dbReference>
<reference evidence="2 3" key="1">
    <citation type="submission" date="2015-08" db="EMBL/GenBank/DDBJ databases">
        <title>Investigation of the bacterial diversity of lava forest soil.</title>
        <authorList>
            <person name="Lee J.S."/>
        </authorList>
    </citation>
    <scope>NUCLEOTIDE SEQUENCE [LARGE SCALE GENOMIC DNA]</scope>
    <source>
        <strain evidence="2 3">GJW-30</strain>
    </source>
</reference>
<evidence type="ECO:0000256" key="1">
    <source>
        <dbReference type="SAM" id="Phobius"/>
    </source>
</evidence>
<keyword evidence="1" id="KW-0812">Transmembrane</keyword>
<dbReference type="OrthoDB" id="7745564at2"/>
<proteinExistence type="predicted"/>
<gene>
    <name evidence="2" type="ORF">GJW-30_1_03252</name>
</gene>
<evidence type="ECO:0008006" key="4">
    <source>
        <dbReference type="Google" id="ProtNLM"/>
    </source>
</evidence>
<dbReference type="RefSeq" id="WP_096358867.1">
    <property type="nucleotide sequence ID" value="NZ_AP014946.1"/>
</dbReference>